<dbReference type="Pfam" id="PF00583">
    <property type="entry name" value="Acetyltransf_1"/>
    <property type="match status" value="1"/>
</dbReference>
<accession>A0ABU5IVW3</accession>
<name>A0ABU5IVW3_9BACI</name>
<organism evidence="2 3">
    <name type="scientific">Robertmurraya mangrovi</name>
    <dbReference type="NCBI Taxonomy" id="3098077"/>
    <lineage>
        <taxon>Bacteria</taxon>
        <taxon>Bacillati</taxon>
        <taxon>Bacillota</taxon>
        <taxon>Bacilli</taxon>
        <taxon>Bacillales</taxon>
        <taxon>Bacillaceae</taxon>
        <taxon>Robertmurraya</taxon>
    </lineage>
</organism>
<dbReference type="SUPFAM" id="SSF55729">
    <property type="entry name" value="Acyl-CoA N-acyltransferases (Nat)"/>
    <property type="match status" value="1"/>
</dbReference>
<dbReference type="EMBL" id="JAXOFX010000003">
    <property type="protein sequence ID" value="MDZ5471298.1"/>
    <property type="molecule type" value="Genomic_DNA"/>
</dbReference>
<gene>
    <name evidence="2" type="ORF">SM124_06015</name>
</gene>
<evidence type="ECO:0000313" key="2">
    <source>
        <dbReference type="EMBL" id="MDZ5471298.1"/>
    </source>
</evidence>
<dbReference type="RefSeq" id="WP_322445598.1">
    <property type="nucleotide sequence ID" value="NZ_JAXOFX010000003.1"/>
</dbReference>
<keyword evidence="3" id="KW-1185">Reference proteome</keyword>
<sequence length="156" mass="18006">MEIRLAIEEDLKSILSVLNESALHLQRKGINQWSYPWNSQVILTEVSANHAFVLTKEDFVIGTFFIHEIKELSDLAIEADSKYLSKVALMPEYQGKGLGKMITDFAQSYAKTSRKALYLDCWAGNEKLKKFYLRNGFEFVGVFPEEDYFISVFKFN</sequence>
<reference evidence="2 3" key="1">
    <citation type="submission" date="2023-11" db="EMBL/GenBank/DDBJ databases">
        <title>Bacillus jintuensis, isolated from a mudflat on the Beibu Gulf coast.</title>
        <authorList>
            <person name="Li M."/>
        </authorList>
    </citation>
    <scope>NUCLEOTIDE SEQUENCE [LARGE SCALE GENOMIC DNA]</scope>
    <source>
        <strain evidence="2 3">31A1R</strain>
    </source>
</reference>
<dbReference type="PROSITE" id="PS51186">
    <property type="entry name" value="GNAT"/>
    <property type="match status" value="1"/>
</dbReference>
<dbReference type="Proteomes" id="UP001290455">
    <property type="component" value="Unassembled WGS sequence"/>
</dbReference>
<dbReference type="CDD" id="cd04301">
    <property type="entry name" value="NAT_SF"/>
    <property type="match status" value="1"/>
</dbReference>
<dbReference type="InterPro" id="IPR000182">
    <property type="entry name" value="GNAT_dom"/>
</dbReference>
<feature type="domain" description="N-acetyltransferase" evidence="1">
    <location>
        <begin position="1"/>
        <end position="156"/>
    </location>
</feature>
<protein>
    <submittedName>
        <fullName evidence="2">GNAT family N-acetyltransferase</fullName>
    </submittedName>
</protein>
<proteinExistence type="predicted"/>
<evidence type="ECO:0000313" key="3">
    <source>
        <dbReference type="Proteomes" id="UP001290455"/>
    </source>
</evidence>
<dbReference type="Gene3D" id="3.40.630.30">
    <property type="match status" value="1"/>
</dbReference>
<evidence type="ECO:0000259" key="1">
    <source>
        <dbReference type="PROSITE" id="PS51186"/>
    </source>
</evidence>
<dbReference type="InterPro" id="IPR016181">
    <property type="entry name" value="Acyl_CoA_acyltransferase"/>
</dbReference>
<comment type="caution">
    <text evidence="2">The sequence shown here is derived from an EMBL/GenBank/DDBJ whole genome shotgun (WGS) entry which is preliminary data.</text>
</comment>